<keyword evidence="4" id="KW-0325">Glycoprotein</keyword>
<evidence type="ECO:0000256" key="1">
    <source>
        <dbReference type="ARBA" id="ARBA00004370"/>
    </source>
</evidence>
<evidence type="ECO:0000256" key="2">
    <source>
        <dbReference type="ARBA" id="ARBA00023136"/>
    </source>
</evidence>
<keyword evidence="2" id="KW-0472">Membrane</keyword>
<feature type="signal peptide" evidence="6">
    <location>
        <begin position="1"/>
        <end position="21"/>
    </location>
</feature>
<dbReference type="OrthoDB" id="5359219at2759"/>
<dbReference type="GO" id="GO:0007155">
    <property type="term" value="P:cell adhesion"/>
    <property type="evidence" value="ECO:0007669"/>
    <property type="project" value="InterPro"/>
</dbReference>
<evidence type="ECO:0000256" key="5">
    <source>
        <dbReference type="SAM" id="Coils"/>
    </source>
</evidence>
<evidence type="ECO:0000256" key="3">
    <source>
        <dbReference type="ARBA" id="ARBA00023157"/>
    </source>
</evidence>
<dbReference type="InterPro" id="IPR000538">
    <property type="entry name" value="Link_dom"/>
</dbReference>
<dbReference type="GO" id="GO:0005540">
    <property type="term" value="F:hyaluronic acid binding"/>
    <property type="evidence" value="ECO:0007669"/>
    <property type="project" value="InterPro"/>
</dbReference>
<dbReference type="RefSeq" id="XP_019617916.1">
    <property type="nucleotide sequence ID" value="XM_019762357.1"/>
</dbReference>
<proteinExistence type="predicted"/>
<evidence type="ECO:0000256" key="6">
    <source>
        <dbReference type="SAM" id="SignalP"/>
    </source>
</evidence>
<dbReference type="GO" id="GO:0016020">
    <property type="term" value="C:membrane"/>
    <property type="evidence" value="ECO:0007669"/>
    <property type="project" value="UniProtKB-SubCell"/>
</dbReference>
<dbReference type="InterPro" id="IPR016187">
    <property type="entry name" value="CTDL_fold"/>
</dbReference>
<dbReference type="PROSITE" id="PS01241">
    <property type="entry name" value="LINK_1"/>
    <property type="match status" value="1"/>
</dbReference>
<dbReference type="PANTHER" id="PTHR24038:SF11">
    <property type="entry name" value="INTEGRIN BETA-LIKE PROTEIN E"/>
    <property type="match status" value="1"/>
</dbReference>
<comment type="subcellular location">
    <subcellularLocation>
        <location evidence="1">Membrane</location>
    </subcellularLocation>
</comment>
<dbReference type="InterPro" id="IPR016186">
    <property type="entry name" value="C-type_lectin-like/link_sf"/>
</dbReference>
<dbReference type="GeneID" id="109465213"/>
<organism evidence="8 9">
    <name type="scientific">Branchiostoma belcheri</name>
    <name type="common">Amphioxus</name>
    <dbReference type="NCBI Taxonomy" id="7741"/>
    <lineage>
        <taxon>Eukaryota</taxon>
        <taxon>Metazoa</taxon>
        <taxon>Chordata</taxon>
        <taxon>Cephalochordata</taxon>
        <taxon>Leptocardii</taxon>
        <taxon>Amphioxiformes</taxon>
        <taxon>Branchiostomatidae</taxon>
        <taxon>Branchiostoma</taxon>
    </lineage>
</organism>
<evidence type="ECO:0000256" key="4">
    <source>
        <dbReference type="ARBA" id="ARBA00023180"/>
    </source>
</evidence>
<gene>
    <name evidence="9" type="primary">LOC109465213</name>
</gene>
<dbReference type="PANTHER" id="PTHR24038">
    <property type="entry name" value="STABILIN"/>
    <property type="match status" value="1"/>
</dbReference>
<keyword evidence="8" id="KW-1185">Reference proteome</keyword>
<dbReference type="Gene3D" id="3.10.100.10">
    <property type="entry name" value="Mannose-Binding Protein A, subunit A"/>
    <property type="match status" value="1"/>
</dbReference>
<keyword evidence="5" id="KW-0175">Coiled coil</keyword>
<reference evidence="9" key="1">
    <citation type="submission" date="2025-08" db="UniProtKB">
        <authorList>
            <consortium name="RefSeq"/>
        </authorList>
    </citation>
    <scope>IDENTIFICATION</scope>
    <source>
        <tissue evidence="9">Gonad</tissue>
    </source>
</reference>
<dbReference type="KEGG" id="bbel:109465213"/>
<dbReference type="AlphaFoldDB" id="A0A6P4YLA6"/>
<protein>
    <submittedName>
        <fullName evidence="9">Hyaluronan and proteoglycan link protein 3-like</fullName>
    </submittedName>
</protein>
<dbReference type="PROSITE" id="PS50963">
    <property type="entry name" value="LINK_2"/>
    <property type="match status" value="1"/>
</dbReference>
<dbReference type="SMART" id="SM00445">
    <property type="entry name" value="LINK"/>
    <property type="match status" value="1"/>
</dbReference>
<evidence type="ECO:0000313" key="8">
    <source>
        <dbReference type="Proteomes" id="UP000515135"/>
    </source>
</evidence>
<feature type="chain" id="PRO_5027657770" evidence="6">
    <location>
        <begin position="22"/>
        <end position="213"/>
    </location>
</feature>
<keyword evidence="3" id="KW-1015">Disulfide bond</keyword>
<feature type="coiled-coil region" evidence="5">
    <location>
        <begin position="50"/>
        <end position="84"/>
    </location>
</feature>
<feature type="domain" description="Link" evidence="7">
    <location>
        <begin position="111"/>
        <end position="198"/>
    </location>
</feature>
<dbReference type="Pfam" id="PF00193">
    <property type="entry name" value="Xlink"/>
    <property type="match status" value="1"/>
</dbReference>
<evidence type="ECO:0000259" key="7">
    <source>
        <dbReference type="PROSITE" id="PS50963"/>
    </source>
</evidence>
<name>A0A6P4YLA6_BRABE</name>
<sequence length="213" mass="23567">MLFSIANLCLVLSLLQSGCSADQNSLSTCEIGAMLQNAIADIPKPYEDRLLALEEQLAQERTIRAELEGRVNSLQETLMHVQSTNTQQSDLAAKLKADFCNDRKEALKLGGVFQVRSPVGHYEYTLQQASQACADQGATLASYSQLYTAWQDGMENCACGWLSDGSARYPRQSRDTMCGGGVGIMRCARSKNNAWCYKNNVEAWWFPQNSICD</sequence>
<keyword evidence="6" id="KW-0732">Signal</keyword>
<evidence type="ECO:0000313" key="9">
    <source>
        <dbReference type="RefSeq" id="XP_019617916.1"/>
    </source>
</evidence>
<dbReference type="SUPFAM" id="SSF56436">
    <property type="entry name" value="C-type lectin-like"/>
    <property type="match status" value="1"/>
</dbReference>
<dbReference type="Proteomes" id="UP000515135">
    <property type="component" value="Unplaced"/>
</dbReference>
<accession>A0A6P4YLA6</accession>